<evidence type="ECO:0000256" key="2">
    <source>
        <dbReference type="SAM" id="Phobius"/>
    </source>
</evidence>
<evidence type="ECO:0000313" key="3">
    <source>
        <dbReference type="EMBL" id="KAJ4387195.1"/>
    </source>
</evidence>
<proteinExistence type="predicted"/>
<feature type="compositionally biased region" description="Basic and acidic residues" evidence="1">
    <location>
        <begin position="16"/>
        <end position="31"/>
    </location>
</feature>
<comment type="caution">
    <text evidence="3">The sequence shown here is derived from an EMBL/GenBank/DDBJ whole genome shotgun (WGS) entry which is preliminary data.</text>
</comment>
<reference evidence="3" key="1">
    <citation type="submission" date="2022-10" db="EMBL/GenBank/DDBJ databases">
        <title>Tapping the CABI collections for fungal endophytes: first genome assemblies for Collariella, Neodidymelliopsis, Ascochyta clinopodiicola, Didymella pomorum, Didymosphaeria variabile, Neocosmospora piperis and Neocucurbitaria cava.</title>
        <authorList>
            <person name="Hill R."/>
        </authorList>
    </citation>
    <scope>NUCLEOTIDE SEQUENCE</scope>
    <source>
        <strain evidence="3">IMI 355082</strain>
    </source>
</reference>
<evidence type="ECO:0000256" key="1">
    <source>
        <dbReference type="SAM" id="MobiDB-lite"/>
    </source>
</evidence>
<accession>A0A9W9CT50</accession>
<protein>
    <recommendedName>
        <fullName evidence="5">Ring-like domain-containing protein</fullName>
    </recommendedName>
</protein>
<feature type="compositionally biased region" description="Basic and acidic residues" evidence="1">
    <location>
        <begin position="99"/>
        <end position="108"/>
    </location>
</feature>
<feature type="transmembrane region" description="Helical" evidence="2">
    <location>
        <begin position="295"/>
        <end position="319"/>
    </location>
</feature>
<keyword evidence="2" id="KW-0812">Transmembrane</keyword>
<gene>
    <name evidence="3" type="ORF">N0V93_007784</name>
</gene>
<keyword evidence="2" id="KW-0472">Membrane</keyword>
<keyword evidence="4" id="KW-1185">Reference proteome</keyword>
<name>A0A9W9CT50_9PEZI</name>
<dbReference type="OrthoDB" id="5398191at2759"/>
<evidence type="ECO:0000313" key="4">
    <source>
        <dbReference type="Proteomes" id="UP001140453"/>
    </source>
</evidence>
<dbReference type="EMBL" id="JAPEVB010000005">
    <property type="protein sequence ID" value="KAJ4387195.1"/>
    <property type="molecule type" value="Genomic_DNA"/>
</dbReference>
<feature type="region of interest" description="Disordered" evidence="1">
    <location>
        <begin position="13"/>
        <end position="110"/>
    </location>
</feature>
<organism evidence="3 4">
    <name type="scientific">Gnomoniopsis smithogilvyi</name>
    <dbReference type="NCBI Taxonomy" id="1191159"/>
    <lineage>
        <taxon>Eukaryota</taxon>
        <taxon>Fungi</taxon>
        <taxon>Dikarya</taxon>
        <taxon>Ascomycota</taxon>
        <taxon>Pezizomycotina</taxon>
        <taxon>Sordariomycetes</taxon>
        <taxon>Sordariomycetidae</taxon>
        <taxon>Diaporthales</taxon>
        <taxon>Gnomoniaceae</taxon>
        <taxon>Gnomoniopsis</taxon>
    </lineage>
</organism>
<dbReference type="Proteomes" id="UP001140453">
    <property type="component" value="Unassembled WGS sequence"/>
</dbReference>
<dbReference type="AlphaFoldDB" id="A0A9W9CT50"/>
<keyword evidence="2" id="KW-1133">Transmembrane helix</keyword>
<evidence type="ECO:0008006" key="5">
    <source>
        <dbReference type="Google" id="ProtNLM"/>
    </source>
</evidence>
<sequence length="379" mass="41836">MMEYIAYKKFKKNRDHKIQERADSRASEARTDGPVLTDDDERFFERLTSEDGYSDVDGNRPPLPPRVKTPDYSWDSETDSYVGPRKDEGEEAVTSTKGKGKDSSDSGLKRNGTINRLNLWIRRPKKDSLEPTNAEIPVAEEEREKDDLSRVLDDLNLAARNNKTFSISKDSQDLVGQFTMVLKDLVNGVPTAATDLKHLLDDHDGTLARNYEKLPGSMKKLVTNLPTKLTNSVAPELLAVAAASQGLEHDKDAGGGIKGQAMKLLIPKNMGELVTKPSAIVGMLKAIMNALKLRWPAFIGTNVIWSVALFLLMFVLWYCHKRGRDVRLEKEKAAADDVEGRVEELSDVDSAIGSVSTPIALESRSSPQLLENAGASAGR</sequence>